<dbReference type="InterPro" id="IPR036388">
    <property type="entry name" value="WH-like_DNA-bd_sf"/>
</dbReference>
<dbReference type="PANTHER" id="PTHR34824:SF1">
    <property type="entry name" value="HEAT-INDUCIBLE TRANSCRIPTION REPRESSOR HRCA"/>
    <property type="match status" value="1"/>
</dbReference>
<comment type="similarity">
    <text evidence="5">Belongs to the HrcA family.</text>
</comment>
<evidence type="ECO:0000256" key="1">
    <source>
        <dbReference type="ARBA" id="ARBA00022491"/>
    </source>
</evidence>
<evidence type="ECO:0000313" key="7">
    <source>
        <dbReference type="EMBL" id="MFC5591057.1"/>
    </source>
</evidence>
<dbReference type="InterPro" id="IPR002571">
    <property type="entry name" value="HrcA"/>
</dbReference>
<dbReference type="PIRSF" id="PIRSF005485">
    <property type="entry name" value="HrcA"/>
    <property type="match status" value="1"/>
</dbReference>
<dbReference type="SUPFAM" id="SSF55781">
    <property type="entry name" value="GAF domain-like"/>
    <property type="match status" value="1"/>
</dbReference>
<dbReference type="HAMAP" id="MF_00081">
    <property type="entry name" value="HrcA"/>
    <property type="match status" value="1"/>
</dbReference>
<proteinExistence type="inferred from homology"/>
<keyword evidence="2 5" id="KW-0805">Transcription regulation</keyword>
<dbReference type="EMBL" id="JBHSNO010000015">
    <property type="protein sequence ID" value="MFC5591057.1"/>
    <property type="molecule type" value="Genomic_DNA"/>
</dbReference>
<dbReference type="NCBIfam" id="TIGR00331">
    <property type="entry name" value="hrcA"/>
    <property type="match status" value="1"/>
</dbReference>
<organism evidence="7 8">
    <name type="scientific">Sporosarcina soli</name>
    <dbReference type="NCBI Taxonomy" id="334736"/>
    <lineage>
        <taxon>Bacteria</taxon>
        <taxon>Bacillati</taxon>
        <taxon>Bacillota</taxon>
        <taxon>Bacilli</taxon>
        <taxon>Bacillales</taxon>
        <taxon>Caryophanaceae</taxon>
        <taxon>Sporosarcina</taxon>
    </lineage>
</organism>
<keyword evidence="3 5" id="KW-0346">Stress response</keyword>
<dbReference type="Proteomes" id="UP001596109">
    <property type="component" value="Unassembled WGS sequence"/>
</dbReference>
<keyword evidence="8" id="KW-1185">Reference proteome</keyword>
<gene>
    <name evidence="5 7" type="primary">hrcA</name>
    <name evidence="7" type="ORF">ACFPRA_19435</name>
</gene>
<evidence type="ECO:0000256" key="2">
    <source>
        <dbReference type="ARBA" id="ARBA00023015"/>
    </source>
</evidence>
<reference evidence="8" key="1">
    <citation type="journal article" date="2019" name="Int. J. Syst. Evol. Microbiol.">
        <title>The Global Catalogue of Microorganisms (GCM) 10K type strain sequencing project: providing services to taxonomists for standard genome sequencing and annotation.</title>
        <authorList>
            <consortium name="The Broad Institute Genomics Platform"/>
            <consortium name="The Broad Institute Genome Sequencing Center for Infectious Disease"/>
            <person name="Wu L."/>
            <person name="Ma J."/>
        </authorList>
    </citation>
    <scope>NUCLEOTIDE SEQUENCE [LARGE SCALE GENOMIC DNA]</scope>
    <source>
        <strain evidence="8">CGMCC 4.1434</strain>
    </source>
</reference>
<evidence type="ECO:0000256" key="5">
    <source>
        <dbReference type="HAMAP-Rule" id="MF_00081"/>
    </source>
</evidence>
<dbReference type="SUPFAM" id="SSF46785">
    <property type="entry name" value="Winged helix' DNA-binding domain"/>
    <property type="match status" value="1"/>
</dbReference>
<dbReference type="InterPro" id="IPR021153">
    <property type="entry name" value="HrcA_C"/>
</dbReference>
<dbReference type="InterPro" id="IPR036390">
    <property type="entry name" value="WH_DNA-bd_sf"/>
</dbReference>
<dbReference type="Pfam" id="PF01628">
    <property type="entry name" value="HrcA"/>
    <property type="match status" value="1"/>
</dbReference>
<dbReference type="RefSeq" id="WP_381438366.1">
    <property type="nucleotide sequence ID" value="NZ_JBHSNO010000015.1"/>
</dbReference>
<evidence type="ECO:0000256" key="3">
    <source>
        <dbReference type="ARBA" id="ARBA00023016"/>
    </source>
</evidence>
<dbReference type="InterPro" id="IPR023120">
    <property type="entry name" value="WHTH_transcript_rep_HrcA_IDD"/>
</dbReference>
<evidence type="ECO:0000313" key="8">
    <source>
        <dbReference type="Proteomes" id="UP001596109"/>
    </source>
</evidence>
<dbReference type="PANTHER" id="PTHR34824">
    <property type="entry name" value="HEAT-INDUCIBLE TRANSCRIPTION REPRESSOR HRCA"/>
    <property type="match status" value="1"/>
</dbReference>
<keyword evidence="1 5" id="KW-0678">Repressor</keyword>
<accession>A0ABW0TNY7</accession>
<evidence type="ECO:0000259" key="6">
    <source>
        <dbReference type="Pfam" id="PF01628"/>
    </source>
</evidence>
<dbReference type="InterPro" id="IPR029016">
    <property type="entry name" value="GAF-like_dom_sf"/>
</dbReference>
<dbReference type="Gene3D" id="1.10.10.10">
    <property type="entry name" value="Winged helix-like DNA-binding domain superfamily/Winged helix DNA-binding domain"/>
    <property type="match status" value="1"/>
</dbReference>
<comment type="function">
    <text evidence="5">Negative regulator of class I heat shock genes (grpE-dnaK-dnaJ and groELS operons). Prevents heat-shock induction of these operons.</text>
</comment>
<evidence type="ECO:0000256" key="4">
    <source>
        <dbReference type="ARBA" id="ARBA00023163"/>
    </source>
</evidence>
<comment type="caution">
    <text evidence="7">The sequence shown here is derived from an EMBL/GenBank/DDBJ whole genome shotgun (WGS) entry which is preliminary data.</text>
</comment>
<feature type="domain" description="Heat-inducible transcription repressor HrcA C-terminal" evidence="6">
    <location>
        <begin position="104"/>
        <end position="322"/>
    </location>
</feature>
<keyword evidence="4 5" id="KW-0804">Transcription</keyword>
<name>A0ABW0TNY7_9BACL</name>
<dbReference type="Gene3D" id="3.30.390.60">
    <property type="entry name" value="Heat-inducible transcription repressor hrca homolog, domain 3"/>
    <property type="match status" value="1"/>
</dbReference>
<dbReference type="Gene3D" id="3.30.450.40">
    <property type="match status" value="1"/>
</dbReference>
<protein>
    <recommendedName>
        <fullName evidence="5">Heat-inducible transcription repressor HrcA</fullName>
    </recommendedName>
</protein>
<sequence>MLTNRQLLLLQLTVNDFIESAQPVGSKQLSQKQEAPFSSATIRNELAELEEMGYLEKTHTSSGRVPSEKGYRFYVDHLLKPEKLKTEDSFQLRSIFQDKIVEMEELIRKSATILSDLTNYTSILLGPDTTLHAVKRFSIVPLDEKTAVAIIVTDNGRVENRLFNVPEGFTASDIEKMVNILNERLVGTPLVQLQQILLKETKMILERHIHHASELYTAFQRAISIEPEERLFFGGKMNMMKQPEFNDVQKMKTFFELIEKGVPAKTFFQDDLAGIHVRIGSENNNNAMEDYSVITATYSAGEQMAGSIAIIGPKRMDYARVITLLDLVSSGLSSELARLTIGGGSAGRKEH</sequence>